<evidence type="ECO:0000256" key="2">
    <source>
        <dbReference type="ARBA" id="ARBA00022448"/>
    </source>
</evidence>
<dbReference type="Proteomes" id="UP000004431">
    <property type="component" value="Unassembled WGS sequence"/>
</dbReference>
<dbReference type="Pfam" id="PF13416">
    <property type="entry name" value="SBP_bac_8"/>
    <property type="match status" value="1"/>
</dbReference>
<organism evidence="4 5">
    <name type="scientific">Fannyhessea vaginae PB189-T1-4</name>
    <dbReference type="NCBI Taxonomy" id="866774"/>
    <lineage>
        <taxon>Bacteria</taxon>
        <taxon>Bacillati</taxon>
        <taxon>Actinomycetota</taxon>
        <taxon>Coriobacteriia</taxon>
        <taxon>Coriobacteriales</taxon>
        <taxon>Atopobiaceae</taxon>
        <taxon>Fannyhessea</taxon>
    </lineage>
</organism>
<dbReference type="EMBL" id="AEDQ01000017">
    <property type="protein sequence ID" value="EFL44302.1"/>
    <property type="molecule type" value="Genomic_DNA"/>
</dbReference>
<evidence type="ECO:0000256" key="1">
    <source>
        <dbReference type="ARBA" id="ARBA00008520"/>
    </source>
</evidence>
<gene>
    <name evidence="4" type="ORF">HMPREF9248_0944</name>
</gene>
<proteinExistence type="inferred from homology"/>
<evidence type="ECO:0000313" key="5">
    <source>
        <dbReference type="Proteomes" id="UP000004431"/>
    </source>
</evidence>
<dbReference type="PANTHER" id="PTHR30061">
    <property type="entry name" value="MALTOSE-BINDING PERIPLASMIC PROTEIN"/>
    <property type="match status" value="1"/>
</dbReference>
<keyword evidence="3" id="KW-0732">Signal</keyword>
<accession>A0ABN0B0M3</accession>
<comment type="similarity">
    <text evidence="1">Belongs to the bacterial solute-binding protein 1 family.</text>
</comment>
<dbReference type="Gene3D" id="3.40.190.10">
    <property type="entry name" value="Periplasmic binding protein-like II"/>
    <property type="match status" value="2"/>
</dbReference>
<dbReference type="PROSITE" id="PS51318">
    <property type="entry name" value="TAT"/>
    <property type="match status" value="1"/>
</dbReference>
<keyword evidence="5" id="KW-1185">Reference proteome</keyword>
<dbReference type="InterPro" id="IPR006059">
    <property type="entry name" value="SBP"/>
</dbReference>
<dbReference type="InterPro" id="IPR006311">
    <property type="entry name" value="TAT_signal"/>
</dbReference>
<reference evidence="4 5" key="1">
    <citation type="submission" date="2010-08" db="EMBL/GenBank/DDBJ databases">
        <authorList>
            <person name="Durkin A.S."/>
            <person name="Madupu R."/>
            <person name="Torralba M."/>
            <person name="Gillis M."/>
            <person name="Methe B."/>
            <person name="Sutton G."/>
            <person name="Nelson K.E."/>
        </authorList>
    </citation>
    <scope>NUCLEOTIDE SEQUENCE [LARGE SCALE GENOMIC DNA]</scope>
    <source>
        <strain evidence="4 5">PB189-T1-4</strain>
    </source>
</reference>
<dbReference type="SUPFAM" id="SSF53850">
    <property type="entry name" value="Periplasmic binding protein-like II"/>
    <property type="match status" value="1"/>
</dbReference>
<sequence length="442" mass="48607">MLNRRNFVKAGLGLGATMMVAGCSNTPAADKKGEAKGHVYYLNFKPEQDEQWQEIAQLYKDETGVEVTVKTAAAGQYESTLKAEMGKSEFPTMFQVNGPVGLASWKDYCADLDGSDIVSNCTNDSFKLTGDDGKIKGVAYVIESYGIIFNKELLEKAGHKQEEIKDFASLEKVVKDITANSQKLGFSAFNAAGMDKSSDWRFKTHLANLPIYYEYKKDNIKTTKAIKGTYLDNYRKIFDLYINNSTTNPALLSTVTADMCTSEFVTKKAVFYQNGTWEYEKVAELGEDKLGMLPIYIGVDGEDKQGLCTGSENYWCVNKNAKEEDVKATLDFMNWCVNSDTGVKCLCGGKGAMPSGGNGCGFTIPFKKNLESQNPLVNIANKYVADGKTPVDWCFSTMPSEAWKNGVGSALTKYAANQSDATWAEVVSAFVDGWKSEAEKAK</sequence>
<dbReference type="RefSeq" id="WP_006304013.1">
    <property type="nucleotide sequence ID" value="NZ_AEDQ01000017.1"/>
</dbReference>
<name>A0ABN0B0M3_9ACTN</name>
<keyword evidence="2" id="KW-0813">Transport</keyword>
<evidence type="ECO:0000256" key="3">
    <source>
        <dbReference type="ARBA" id="ARBA00022729"/>
    </source>
</evidence>
<evidence type="ECO:0000313" key="4">
    <source>
        <dbReference type="EMBL" id="EFL44302.1"/>
    </source>
</evidence>
<dbReference type="PROSITE" id="PS51257">
    <property type="entry name" value="PROKAR_LIPOPROTEIN"/>
    <property type="match status" value="1"/>
</dbReference>
<protein>
    <submittedName>
        <fullName evidence="4">Tat pathway signal sequence domain protein</fullName>
    </submittedName>
</protein>
<dbReference type="PANTHER" id="PTHR30061:SF50">
    <property type="entry name" value="MALTOSE_MALTODEXTRIN-BINDING PERIPLASMIC PROTEIN"/>
    <property type="match status" value="1"/>
</dbReference>
<comment type="caution">
    <text evidence="4">The sequence shown here is derived from an EMBL/GenBank/DDBJ whole genome shotgun (WGS) entry which is preliminary data.</text>
</comment>